<proteinExistence type="inferred from homology"/>
<evidence type="ECO:0000256" key="1">
    <source>
        <dbReference type="ARBA" id="ARBA00007689"/>
    </source>
</evidence>
<sequence length="134" mass="14992">MKYLALVYYDENIIKAMSSEEWGSLNRECLACVEGLQNSGHFLAGQALQPVESATTIRVRDGKATTTDGPFAETKEQLAGFYMLDARDLNEALQLARKIPPARLGSVEIRPVREIEPFADTAFTDDRPWRAEVQ</sequence>
<dbReference type="HOGENOM" id="CLU_130902_2_1_6"/>
<dbReference type="OrthoDB" id="9807535at2"/>
<dbReference type="InterPro" id="IPR005545">
    <property type="entry name" value="YCII"/>
</dbReference>
<dbReference type="SUPFAM" id="SSF54909">
    <property type="entry name" value="Dimeric alpha+beta barrel"/>
    <property type="match status" value="1"/>
</dbReference>
<dbReference type="InterPro" id="IPR011008">
    <property type="entry name" value="Dimeric_a/b-barrel"/>
</dbReference>
<dbReference type="PATRIC" id="fig|626887.3.peg.4148"/>
<comment type="similarity">
    <text evidence="1">Belongs to the YciI family.</text>
</comment>
<comment type="caution">
    <text evidence="3">The sequence shown here is derived from an EMBL/GenBank/DDBJ whole genome shotgun (WGS) entry which is preliminary data.</text>
</comment>
<dbReference type="PANTHER" id="PTHR35174:SF3">
    <property type="entry name" value="BLL7171 PROTEIN"/>
    <property type="match status" value="1"/>
</dbReference>
<dbReference type="EMBL" id="APLQ01000014">
    <property type="protein sequence ID" value="ENO13858.1"/>
    <property type="molecule type" value="Genomic_DNA"/>
</dbReference>
<dbReference type="STRING" id="626887.J057_20720"/>
<evidence type="ECO:0000313" key="4">
    <source>
        <dbReference type="Proteomes" id="UP000013165"/>
    </source>
</evidence>
<dbReference type="PANTHER" id="PTHR35174">
    <property type="entry name" value="BLL7171 PROTEIN-RELATED"/>
    <property type="match status" value="1"/>
</dbReference>
<dbReference type="Pfam" id="PF03795">
    <property type="entry name" value="YCII"/>
    <property type="match status" value="1"/>
</dbReference>
<name>N6WYI7_9GAMM</name>
<dbReference type="eggNOG" id="COG3795">
    <property type="taxonomic scope" value="Bacteria"/>
</dbReference>
<reference evidence="3 4" key="1">
    <citation type="journal article" date="2013" name="Genome Announc.">
        <title>Genome Sequence of the Polycyclic Aromatic Hydrocarbon-Degrading Bacterium Strain Marinobacter nanhaiticus D15-8WT.</title>
        <authorList>
            <person name="Cui Z."/>
            <person name="Gao W."/>
            <person name="Li Q."/>
            <person name="Xu G."/>
            <person name="Zheng L."/>
        </authorList>
    </citation>
    <scope>NUCLEOTIDE SEQUENCE [LARGE SCALE GENOMIC DNA]</scope>
    <source>
        <strain evidence="3 4">D15-8W</strain>
    </source>
</reference>
<protein>
    <submittedName>
        <fullName evidence="3">YciI family protein</fullName>
    </submittedName>
</protein>
<gene>
    <name evidence="3" type="ORF">J057_20720</name>
</gene>
<feature type="domain" description="YCII-related" evidence="2">
    <location>
        <begin position="1"/>
        <end position="115"/>
    </location>
</feature>
<keyword evidence="4" id="KW-1185">Reference proteome</keyword>
<dbReference type="Gene3D" id="3.30.70.1060">
    <property type="entry name" value="Dimeric alpha+beta barrel"/>
    <property type="match status" value="1"/>
</dbReference>
<evidence type="ECO:0000259" key="2">
    <source>
        <dbReference type="Pfam" id="PF03795"/>
    </source>
</evidence>
<accession>N6WYI7</accession>
<dbReference type="AlphaFoldDB" id="N6WYI7"/>
<dbReference type="RefSeq" id="WP_004582079.1">
    <property type="nucleotide sequence ID" value="NZ_AP028878.1"/>
</dbReference>
<organism evidence="3 4">
    <name type="scientific">Marinobacter nanhaiticus D15-8W</name>
    <dbReference type="NCBI Taxonomy" id="626887"/>
    <lineage>
        <taxon>Bacteria</taxon>
        <taxon>Pseudomonadati</taxon>
        <taxon>Pseudomonadota</taxon>
        <taxon>Gammaproteobacteria</taxon>
        <taxon>Pseudomonadales</taxon>
        <taxon>Marinobacteraceae</taxon>
        <taxon>Marinobacter</taxon>
    </lineage>
</organism>
<dbReference type="Proteomes" id="UP000013165">
    <property type="component" value="Unassembled WGS sequence"/>
</dbReference>
<evidence type="ECO:0000313" key="3">
    <source>
        <dbReference type="EMBL" id="ENO13858.1"/>
    </source>
</evidence>